<proteinExistence type="predicted"/>
<reference evidence="2" key="1">
    <citation type="submission" date="2015-04" db="EMBL/GenBank/DDBJ databases">
        <title>The genome sequence of the plant pathogenic Rhizarian Plasmodiophora brassicae reveals insights in its biotrophic life cycle and the origin of chitin synthesis.</title>
        <authorList>
            <person name="Schwelm A."/>
            <person name="Fogelqvist J."/>
            <person name="Knaust A."/>
            <person name="Julke S."/>
            <person name="Lilja T."/>
            <person name="Dhandapani V."/>
            <person name="Bonilla-Rosso G."/>
            <person name="Karlsson M."/>
            <person name="Shevchenko A."/>
            <person name="Choi S.R."/>
            <person name="Kim H.G."/>
            <person name="Park J.Y."/>
            <person name="Lim Y.P."/>
            <person name="Ludwig-Muller J."/>
            <person name="Dixelius C."/>
        </authorList>
    </citation>
    <scope>NUCLEOTIDE SEQUENCE</scope>
    <source>
        <tissue evidence="2">Potato root galls</tissue>
    </source>
</reference>
<accession>A0A0H5RTX7</accession>
<protein>
    <submittedName>
        <fullName evidence="2">Uncharacterized protein</fullName>
    </submittedName>
</protein>
<name>A0A0H5RTX7_9EUKA</name>
<feature type="region of interest" description="Disordered" evidence="1">
    <location>
        <begin position="80"/>
        <end position="108"/>
    </location>
</feature>
<feature type="region of interest" description="Disordered" evidence="1">
    <location>
        <begin position="1"/>
        <end position="26"/>
    </location>
</feature>
<sequence>MAKAPKPQFRADREEESSESALDRHRKKLSKIVDGGDLGFGDVAHHHYTFDHQEYVEERPISRRPLGGYRAEFDQDLPTPFDLSQPDAKGKSVCRSKAKDGCTGCKQE</sequence>
<organism evidence="2">
    <name type="scientific">Spongospora subterranea</name>
    <dbReference type="NCBI Taxonomy" id="70186"/>
    <lineage>
        <taxon>Eukaryota</taxon>
        <taxon>Sar</taxon>
        <taxon>Rhizaria</taxon>
        <taxon>Endomyxa</taxon>
        <taxon>Phytomyxea</taxon>
        <taxon>Plasmodiophorida</taxon>
        <taxon>Plasmodiophoridae</taxon>
        <taxon>Spongospora</taxon>
    </lineage>
</organism>
<evidence type="ECO:0000313" key="2">
    <source>
        <dbReference type="EMBL" id="CRZ12189.1"/>
    </source>
</evidence>
<dbReference type="EMBL" id="HACM01011747">
    <property type="protein sequence ID" value="CRZ12189.1"/>
    <property type="molecule type" value="Transcribed_RNA"/>
</dbReference>
<dbReference type="AlphaFoldDB" id="A0A0H5RTX7"/>
<evidence type="ECO:0000256" key="1">
    <source>
        <dbReference type="SAM" id="MobiDB-lite"/>
    </source>
</evidence>